<dbReference type="InterPro" id="IPR027417">
    <property type="entry name" value="P-loop_NTPase"/>
</dbReference>
<dbReference type="NCBIfam" id="TIGR00379">
    <property type="entry name" value="cobB"/>
    <property type="match status" value="1"/>
</dbReference>
<comment type="miscellaneous">
    <text evidence="8">The a and c carboxylates of cobyrinate are activated for nucleophilic attack via formation of a phosphorylated intermediate by ATP. CbiA catalyzes first the amidation of the c-carboxylate, and then that of the a-carboxylate.</text>
</comment>
<dbReference type="UniPathway" id="UPA00148">
    <property type="reaction ID" value="UER00231"/>
</dbReference>
<keyword evidence="6 8" id="KW-0460">Magnesium</keyword>
<organism evidence="11">
    <name type="scientific">Prosthecochloris aestuarii</name>
    <dbReference type="NCBI Taxonomy" id="1102"/>
    <lineage>
        <taxon>Bacteria</taxon>
        <taxon>Pseudomonadati</taxon>
        <taxon>Chlorobiota</taxon>
        <taxon>Chlorobiia</taxon>
        <taxon>Chlorobiales</taxon>
        <taxon>Chlorobiaceae</taxon>
        <taxon>Prosthecochloris</taxon>
    </lineage>
</organism>
<name>A0A831WVT8_PROAE</name>
<dbReference type="InterPro" id="IPR002586">
    <property type="entry name" value="CobQ/CobB/MinD/ParA_Nub-bd_dom"/>
</dbReference>
<dbReference type="PROSITE" id="PS51274">
    <property type="entry name" value="GATASE_COBBQ"/>
    <property type="match status" value="1"/>
</dbReference>
<feature type="active site" description="Nucleophile" evidence="8">
    <location>
        <position position="329"/>
    </location>
</feature>
<dbReference type="Gene3D" id="3.40.50.880">
    <property type="match status" value="1"/>
</dbReference>
<dbReference type="EMBL" id="DSBW01000211">
    <property type="protein sequence ID" value="HED31871.1"/>
    <property type="molecule type" value="Genomic_DNA"/>
</dbReference>
<dbReference type="Gene3D" id="3.40.50.300">
    <property type="entry name" value="P-loop containing nucleotide triphosphate hydrolases"/>
    <property type="match status" value="1"/>
</dbReference>
<evidence type="ECO:0000256" key="7">
    <source>
        <dbReference type="ARBA" id="ARBA00022962"/>
    </source>
</evidence>
<reference evidence="11" key="1">
    <citation type="journal article" date="2020" name="mSystems">
        <title>Genome- and Community-Level Interaction Insights into Carbon Utilization and Element Cycling Functions of Hydrothermarchaeota in Hydrothermal Sediment.</title>
        <authorList>
            <person name="Zhou Z."/>
            <person name="Liu Y."/>
            <person name="Xu W."/>
            <person name="Pan J."/>
            <person name="Luo Z.H."/>
            <person name="Li M."/>
        </authorList>
    </citation>
    <scope>NUCLEOTIDE SEQUENCE [LARGE SCALE GENOMIC DNA]</scope>
    <source>
        <strain evidence="11">SpSt-1181</strain>
    </source>
</reference>
<dbReference type="SUPFAM" id="SSF52540">
    <property type="entry name" value="P-loop containing nucleoside triphosphate hydrolases"/>
    <property type="match status" value="1"/>
</dbReference>
<feature type="domain" description="CobB/CobQ-like glutamine amidotransferase" evidence="10">
    <location>
        <begin position="249"/>
        <end position="431"/>
    </location>
</feature>
<comment type="catalytic activity">
    <reaction evidence="8">
        <text>cob(II)yrinate + 2 L-glutamine + 2 ATP + 2 H2O = cob(II)yrinate a,c diamide + 2 L-glutamate + 2 ADP + 2 phosphate + 2 H(+)</text>
        <dbReference type="Rhea" id="RHEA:26289"/>
        <dbReference type="ChEBI" id="CHEBI:15377"/>
        <dbReference type="ChEBI" id="CHEBI:15378"/>
        <dbReference type="ChEBI" id="CHEBI:29985"/>
        <dbReference type="ChEBI" id="CHEBI:30616"/>
        <dbReference type="ChEBI" id="CHEBI:43474"/>
        <dbReference type="ChEBI" id="CHEBI:58359"/>
        <dbReference type="ChEBI" id="CHEBI:58537"/>
        <dbReference type="ChEBI" id="CHEBI:58894"/>
        <dbReference type="ChEBI" id="CHEBI:456216"/>
        <dbReference type="EC" id="6.3.5.11"/>
    </reaction>
</comment>
<dbReference type="InterPro" id="IPR029062">
    <property type="entry name" value="Class_I_gatase-like"/>
</dbReference>
<evidence type="ECO:0000256" key="8">
    <source>
        <dbReference type="HAMAP-Rule" id="MF_00027"/>
    </source>
</evidence>
<evidence type="ECO:0000313" key="11">
    <source>
        <dbReference type="EMBL" id="HED31871.1"/>
    </source>
</evidence>
<evidence type="ECO:0000256" key="2">
    <source>
        <dbReference type="ARBA" id="ARBA00022573"/>
    </source>
</evidence>
<keyword evidence="7 8" id="KW-0315">Glutamine amidotransferase</keyword>
<evidence type="ECO:0000259" key="10">
    <source>
        <dbReference type="Pfam" id="PF07685"/>
    </source>
</evidence>
<comment type="cofactor">
    <cofactor evidence="1 8">
        <name>Mg(2+)</name>
        <dbReference type="ChEBI" id="CHEBI:18420"/>
    </cofactor>
</comment>
<accession>A0A831WVT8</accession>
<dbReference type="CDD" id="cd03130">
    <property type="entry name" value="GATase1_CobB"/>
    <property type="match status" value="1"/>
</dbReference>
<dbReference type="Proteomes" id="UP000886335">
    <property type="component" value="Unassembled WGS sequence"/>
</dbReference>
<keyword evidence="2 8" id="KW-0169">Cobalamin biosynthesis</keyword>
<dbReference type="Pfam" id="PF01656">
    <property type="entry name" value="CbiA"/>
    <property type="match status" value="1"/>
</dbReference>
<evidence type="ECO:0000256" key="3">
    <source>
        <dbReference type="ARBA" id="ARBA00022598"/>
    </source>
</evidence>
<comment type="domain">
    <text evidence="8">Comprises of two domains. The C-terminal domain contains the binding site for glutamine and catalyzes the hydrolysis of this substrate to glutamate and ammonia. The N-terminal domain is anticipated to bind ATP and cobyrinate and catalyzes the ultimate synthesis of the diamide product. The ammonia produced via the glutaminase domain is probably translocated to the adjacent domain via a molecular tunnel, where it reacts with an activated intermediate.</text>
</comment>
<feature type="site" description="Increases nucleophilicity of active site Cys" evidence="8">
    <location>
        <position position="428"/>
    </location>
</feature>
<dbReference type="NCBIfam" id="NF002204">
    <property type="entry name" value="PRK01077.1"/>
    <property type="match status" value="1"/>
</dbReference>
<dbReference type="PANTHER" id="PTHR43873:SF1">
    <property type="entry name" value="COBYRINATE A,C-DIAMIDE SYNTHASE"/>
    <property type="match status" value="1"/>
</dbReference>
<evidence type="ECO:0000256" key="5">
    <source>
        <dbReference type="ARBA" id="ARBA00022840"/>
    </source>
</evidence>
<comment type="function">
    <text evidence="8">Catalyzes the ATP-dependent amidation of the two carboxylate groups at positions a and c of cobyrinate, using either L-glutamine or ammonia as the nitrogen source.</text>
</comment>
<evidence type="ECO:0000256" key="1">
    <source>
        <dbReference type="ARBA" id="ARBA00001946"/>
    </source>
</evidence>
<dbReference type="GO" id="GO:0042242">
    <property type="term" value="F:cobyrinic acid a,c-diamide synthase activity"/>
    <property type="evidence" value="ECO:0007669"/>
    <property type="project" value="UniProtKB-UniRule"/>
</dbReference>
<dbReference type="InterPro" id="IPR011698">
    <property type="entry name" value="GATase_3"/>
</dbReference>
<dbReference type="EC" id="6.3.5.11" evidence="8"/>
<gene>
    <name evidence="8" type="primary">cbiA</name>
    <name evidence="11" type="ORF">ENN50_09405</name>
</gene>
<protein>
    <recommendedName>
        <fullName evidence="8">Cobyrinate a,c-diamide synthase</fullName>
        <ecNumber evidence="8">6.3.5.11</ecNumber>
    </recommendedName>
    <alternativeName>
        <fullName evidence="8">Cobyrinic acid a,c-diamide synthetase</fullName>
    </alternativeName>
</protein>
<dbReference type="AlphaFoldDB" id="A0A831WVT8"/>
<sequence length="445" mass="49237">MQKPAFLLAAPSSNTGKTTLTLAILRILARRGQVVQPFKCGPDYLDTMLHTLAASPGGSGRQGRNLDTFMASERHVQDVFLRNADGADAVVAEGVMGLFDGSVRSEGSSASIAKTLGIPVILVVDAKGAAYSVAPLLYGFRHFDPGLRLAGVIFNRVNTRSHYSFLEEACHDVGVEPLGYVPRDESMTVTERYLGLNVSPDADQESAIEAMADHVMKTVDIERLLEICRVDIAPPPERQDVSVEGDRVIGVARDEAFNFVYAENLDILGRYGRIEWFSPLHDSRLPDADMLYFAGGYPELYAGGLQANSWMRHLVREYVEQGGVVYAECGGMMYLGNAMTGTSGLSYSMCGALDLETSMQDARLHLGYRKLDMSAAGYRQELRGHEFHYSRLERTGELENVAVVRSARDREVDTAVFRYRNTFASYVHQYWGDTPDFPGFLLQQR</sequence>
<dbReference type="InterPro" id="IPR004484">
    <property type="entry name" value="CbiA/CobB_synth"/>
</dbReference>
<comment type="caution">
    <text evidence="11">The sequence shown here is derived from an EMBL/GenBank/DDBJ whole genome shotgun (WGS) entry which is preliminary data.</text>
</comment>
<dbReference type="PANTHER" id="PTHR43873">
    <property type="entry name" value="COBYRINATE A,C-DIAMIDE SYNTHASE"/>
    <property type="match status" value="1"/>
</dbReference>
<keyword evidence="5 8" id="KW-0067">ATP-binding</keyword>
<dbReference type="GO" id="GO:0005524">
    <property type="term" value="F:ATP binding"/>
    <property type="evidence" value="ECO:0007669"/>
    <property type="project" value="UniProtKB-UniRule"/>
</dbReference>
<dbReference type="GO" id="GO:0009236">
    <property type="term" value="P:cobalamin biosynthetic process"/>
    <property type="evidence" value="ECO:0007669"/>
    <property type="project" value="UniProtKB-UniRule"/>
</dbReference>
<comment type="similarity">
    <text evidence="8">Belongs to the CobB/CbiA family.</text>
</comment>
<dbReference type="HAMAP" id="MF_00027">
    <property type="entry name" value="CobB_CbiA"/>
    <property type="match status" value="1"/>
</dbReference>
<proteinExistence type="inferred from homology"/>
<comment type="pathway">
    <text evidence="8">Cofactor biosynthesis; adenosylcobalamin biosynthesis; cob(II)yrinate a,c-diamide from sirohydrochlorin (anaerobic route): step 10/10.</text>
</comment>
<dbReference type="Pfam" id="PF07685">
    <property type="entry name" value="GATase_3"/>
    <property type="match status" value="1"/>
</dbReference>
<dbReference type="SUPFAM" id="SSF52317">
    <property type="entry name" value="Class I glutamine amidotransferase-like"/>
    <property type="match status" value="1"/>
</dbReference>
<evidence type="ECO:0000256" key="4">
    <source>
        <dbReference type="ARBA" id="ARBA00022741"/>
    </source>
</evidence>
<evidence type="ECO:0000256" key="6">
    <source>
        <dbReference type="ARBA" id="ARBA00022842"/>
    </source>
</evidence>
<feature type="domain" description="CobQ/CobB/MinD/ParA nucleotide binding" evidence="9">
    <location>
        <begin position="8"/>
        <end position="187"/>
    </location>
</feature>
<keyword evidence="3 8" id="KW-0436">Ligase</keyword>
<keyword evidence="4 8" id="KW-0547">Nucleotide-binding</keyword>
<evidence type="ECO:0000259" key="9">
    <source>
        <dbReference type="Pfam" id="PF01656"/>
    </source>
</evidence>
<dbReference type="CDD" id="cd05388">
    <property type="entry name" value="CobB_N"/>
    <property type="match status" value="1"/>
</dbReference>